<feature type="transmembrane region" description="Helical" evidence="7">
    <location>
        <begin position="302"/>
        <end position="321"/>
    </location>
</feature>
<dbReference type="PANTHER" id="PTHR23517:SF2">
    <property type="entry name" value="MULTIDRUG RESISTANCE PROTEIN MDTH"/>
    <property type="match status" value="1"/>
</dbReference>
<organism evidence="9 10">
    <name type="scientific">Cobetia crustatorum</name>
    <dbReference type="NCBI Taxonomy" id="553385"/>
    <lineage>
        <taxon>Bacteria</taxon>
        <taxon>Pseudomonadati</taxon>
        <taxon>Pseudomonadota</taxon>
        <taxon>Gammaproteobacteria</taxon>
        <taxon>Oceanospirillales</taxon>
        <taxon>Halomonadaceae</taxon>
        <taxon>Cobetia</taxon>
    </lineage>
</organism>
<keyword evidence="3" id="KW-1003">Cell membrane</keyword>
<keyword evidence="4 7" id="KW-0812">Transmembrane</keyword>
<feature type="transmembrane region" description="Helical" evidence="7">
    <location>
        <begin position="12"/>
        <end position="38"/>
    </location>
</feature>
<protein>
    <submittedName>
        <fullName evidence="9">MFS transporter</fullName>
    </submittedName>
</protein>
<evidence type="ECO:0000313" key="9">
    <source>
        <dbReference type="EMBL" id="TVU67680.1"/>
    </source>
</evidence>
<dbReference type="STRING" id="553385.GCA_000591415_00263"/>
<dbReference type="GO" id="GO:0005886">
    <property type="term" value="C:plasma membrane"/>
    <property type="evidence" value="ECO:0007669"/>
    <property type="project" value="UniProtKB-SubCell"/>
</dbReference>
<gene>
    <name evidence="9" type="ORF">FQP86_16230</name>
</gene>
<keyword evidence="2" id="KW-0813">Transport</keyword>
<evidence type="ECO:0000256" key="7">
    <source>
        <dbReference type="SAM" id="Phobius"/>
    </source>
</evidence>
<evidence type="ECO:0000259" key="8">
    <source>
        <dbReference type="PROSITE" id="PS50850"/>
    </source>
</evidence>
<dbReference type="RefSeq" id="WP_024950677.1">
    <property type="nucleotide sequence ID" value="NZ_CAWOWR010000033.1"/>
</dbReference>
<keyword evidence="5 7" id="KW-1133">Transmembrane helix</keyword>
<evidence type="ECO:0000313" key="10">
    <source>
        <dbReference type="Proteomes" id="UP000319941"/>
    </source>
</evidence>
<keyword evidence="10" id="KW-1185">Reference proteome</keyword>
<feature type="transmembrane region" description="Helical" evidence="7">
    <location>
        <begin position="342"/>
        <end position="363"/>
    </location>
</feature>
<evidence type="ECO:0000256" key="5">
    <source>
        <dbReference type="ARBA" id="ARBA00022989"/>
    </source>
</evidence>
<feature type="transmembrane region" description="Helical" evidence="7">
    <location>
        <begin position="279"/>
        <end position="296"/>
    </location>
</feature>
<evidence type="ECO:0000256" key="6">
    <source>
        <dbReference type="ARBA" id="ARBA00023136"/>
    </source>
</evidence>
<reference evidence="9 10" key="1">
    <citation type="submission" date="2019-07" db="EMBL/GenBank/DDBJ databases">
        <title>Diversity of Bacteria from Kongsfjorden, Arctic.</title>
        <authorList>
            <person name="Yu Y."/>
        </authorList>
    </citation>
    <scope>NUCLEOTIDE SEQUENCE [LARGE SCALE GENOMIC DNA]</scope>
    <source>
        <strain evidence="9 10">SM1923</strain>
    </source>
</reference>
<dbReference type="InterPro" id="IPR011701">
    <property type="entry name" value="MFS"/>
</dbReference>
<dbReference type="Pfam" id="PF07690">
    <property type="entry name" value="MFS_1"/>
    <property type="match status" value="1"/>
</dbReference>
<dbReference type="Proteomes" id="UP000319941">
    <property type="component" value="Unassembled WGS sequence"/>
</dbReference>
<feature type="transmembrane region" description="Helical" evidence="7">
    <location>
        <begin position="50"/>
        <end position="72"/>
    </location>
</feature>
<feature type="transmembrane region" description="Helical" evidence="7">
    <location>
        <begin position="249"/>
        <end position="270"/>
    </location>
</feature>
<accession>A0A558HF12</accession>
<dbReference type="AlphaFoldDB" id="A0A558HF12"/>
<keyword evidence="6 7" id="KW-0472">Membrane</keyword>
<feature type="transmembrane region" description="Helical" evidence="7">
    <location>
        <begin position="207"/>
        <end position="234"/>
    </location>
</feature>
<feature type="transmembrane region" description="Helical" evidence="7">
    <location>
        <begin position="167"/>
        <end position="186"/>
    </location>
</feature>
<name>A0A558HF12_9GAMM</name>
<dbReference type="GO" id="GO:0022857">
    <property type="term" value="F:transmembrane transporter activity"/>
    <property type="evidence" value="ECO:0007669"/>
    <property type="project" value="InterPro"/>
</dbReference>
<evidence type="ECO:0000256" key="2">
    <source>
        <dbReference type="ARBA" id="ARBA00022448"/>
    </source>
</evidence>
<dbReference type="PANTHER" id="PTHR23517">
    <property type="entry name" value="RESISTANCE PROTEIN MDTM, PUTATIVE-RELATED-RELATED"/>
    <property type="match status" value="1"/>
</dbReference>
<feature type="transmembrane region" description="Helical" evidence="7">
    <location>
        <begin position="369"/>
        <end position="388"/>
    </location>
</feature>
<evidence type="ECO:0000256" key="3">
    <source>
        <dbReference type="ARBA" id="ARBA00022475"/>
    </source>
</evidence>
<dbReference type="OrthoDB" id="9764259at2"/>
<dbReference type="SUPFAM" id="SSF103473">
    <property type="entry name" value="MFS general substrate transporter"/>
    <property type="match status" value="1"/>
</dbReference>
<dbReference type="EMBL" id="VNFH01000013">
    <property type="protein sequence ID" value="TVU67680.1"/>
    <property type="molecule type" value="Genomic_DNA"/>
</dbReference>
<evidence type="ECO:0000256" key="4">
    <source>
        <dbReference type="ARBA" id="ARBA00022692"/>
    </source>
</evidence>
<evidence type="ECO:0000256" key="1">
    <source>
        <dbReference type="ARBA" id="ARBA00004651"/>
    </source>
</evidence>
<dbReference type="InterPro" id="IPR036259">
    <property type="entry name" value="MFS_trans_sf"/>
</dbReference>
<comment type="caution">
    <text evidence="9">The sequence shown here is derived from an EMBL/GenBank/DDBJ whole genome shotgun (WGS) entry which is preliminary data.</text>
</comment>
<dbReference type="CDD" id="cd17472">
    <property type="entry name" value="MFS_YajR_like"/>
    <property type="match status" value="1"/>
</dbReference>
<feature type="domain" description="Major facilitator superfamily (MFS) profile" evidence="8">
    <location>
        <begin position="11"/>
        <end position="395"/>
    </location>
</feature>
<dbReference type="InterPro" id="IPR050171">
    <property type="entry name" value="MFS_Transporters"/>
</dbReference>
<sequence length="471" mass="49793">MKTSQLLGPERRAIAGLASLYATRMMGLFMVLPVLALYTRDLAGATPTLVGIALGGYGLTQAVLQIPFGWLSDRLGRKAVIGFGLGLFILGSVVAATATSIEMIILGRCLQGSGAVAGAIMALLADQTREEVRTVAMASIGMSIGLAFALAMVVGPLAADAFGLSGVFWLTAVMAVASLLVLWKLVPAAPKRQHQDVGLDRRQLKGILANSALLRMDISIFALHMILTACFVAIPQQLVSFGIEPAHHGWVYLPLMGLAFVAMLPLVIVAEKYRRMKPVFLGAVATIAISLLLLGIEGIEDTGLTMFLAVLWLFFVAFNLLEATLPSMISKLAPAGAKGTAMGVYSTSQFLGAFVGGVGGGWLTGQFGLSGVFIAMGLLALLWLAAVWGMQPPRHLASEVVGLSREVSHLSAVELQSQLLAIAGVEEALVVREEQVAYLKVTRDTLDDKALAHFTRQRDDETPAGTEVPAS</sequence>
<dbReference type="Gene3D" id="3.30.70.100">
    <property type="match status" value="1"/>
</dbReference>
<comment type="subcellular location">
    <subcellularLocation>
        <location evidence="1">Cell membrane</location>
        <topology evidence="1">Multi-pass membrane protein</topology>
    </subcellularLocation>
</comment>
<dbReference type="Gene3D" id="1.20.1250.20">
    <property type="entry name" value="MFS general substrate transporter like domains"/>
    <property type="match status" value="1"/>
</dbReference>
<feature type="transmembrane region" description="Helical" evidence="7">
    <location>
        <begin position="136"/>
        <end position="155"/>
    </location>
</feature>
<dbReference type="PROSITE" id="PS50850">
    <property type="entry name" value="MFS"/>
    <property type="match status" value="1"/>
</dbReference>
<proteinExistence type="predicted"/>
<dbReference type="InterPro" id="IPR020846">
    <property type="entry name" value="MFS_dom"/>
</dbReference>
<feature type="transmembrane region" description="Helical" evidence="7">
    <location>
        <begin position="104"/>
        <end position="124"/>
    </location>
</feature>
<feature type="transmembrane region" description="Helical" evidence="7">
    <location>
        <begin position="79"/>
        <end position="98"/>
    </location>
</feature>